<proteinExistence type="predicted"/>
<dbReference type="GeneID" id="41718551"/>
<accession>A0A510E577</accession>
<dbReference type="Gene3D" id="2.60.120.200">
    <property type="match status" value="1"/>
</dbReference>
<reference evidence="2" key="1">
    <citation type="submission" date="2018-09" db="EMBL/GenBank/DDBJ databases">
        <title>Complete Genome Sequencing of Sulfolobus sp. JCM 16834.</title>
        <authorList>
            <person name="Kato S."/>
            <person name="Itoh T."/>
            <person name="Ohkuma M."/>
        </authorList>
    </citation>
    <scope>NUCLEOTIDE SEQUENCE [LARGE SCALE GENOMIC DNA]</scope>
    <source>
        <strain evidence="2">IC-007</strain>
    </source>
</reference>
<dbReference type="RefSeq" id="WP_149564955.1">
    <property type="nucleotide sequence ID" value="NZ_AP018930.1"/>
</dbReference>
<evidence type="ECO:0000313" key="2">
    <source>
        <dbReference type="Proteomes" id="UP000325030"/>
    </source>
</evidence>
<gene>
    <name evidence="1" type="ORF">IC007_2236</name>
</gene>
<dbReference type="InterPro" id="IPR013320">
    <property type="entry name" value="ConA-like_dom_sf"/>
</dbReference>
<sequence length="375" mass="40293">MSKISRRQFVGLLAVGSIGITAVVLEGSRKGNNYNSGSPTSSKTSLAGTTFTPLVILVGSSQQCKAIGSNGEVIFSGTCSDGSGTCGIYEAMQYVNQNFGAGKVDLIGEFYPTSSPSPIPNVELDGNAVIYLSPVTLPHFLGLKKGPNIKLLWYQNYGFVNTLLSRSPSFSLSPYFFFPTTASSVFFANGDLTLGTPSSFTVGAWVNGNQNNNGGYILTYGSMSGISWAIQYGYGAILFNTDQTLKYYYDEAPFHVAVTYDNGDVTLYVNGKPVSTSTSSISYVTPSYLWLNNFPKVNQQSGLSPSSPFSSIENVQFYPKVLSQSQIEAIASPTASPVDPSISFWALYRYIFYLGDLITGKGFQRMGGVLEGGVF</sequence>
<evidence type="ECO:0000313" key="1">
    <source>
        <dbReference type="EMBL" id="BBG27682.1"/>
    </source>
</evidence>
<organism evidence="1 2">
    <name type="scientific">Sulfuracidifex tepidarius</name>
    <dbReference type="NCBI Taxonomy" id="1294262"/>
    <lineage>
        <taxon>Archaea</taxon>
        <taxon>Thermoproteota</taxon>
        <taxon>Thermoprotei</taxon>
        <taxon>Sulfolobales</taxon>
        <taxon>Sulfolobaceae</taxon>
        <taxon>Sulfuracidifex</taxon>
    </lineage>
</organism>
<dbReference type="Pfam" id="PF13385">
    <property type="entry name" value="Laminin_G_3"/>
    <property type="match status" value="1"/>
</dbReference>
<dbReference type="AlphaFoldDB" id="A0A510E577"/>
<dbReference type="Proteomes" id="UP000325030">
    <property type="component" value="Chromosome"/>
</dbReference>
<protein>
    <submittedName>
        <fullName evidence="1">Uncharacterized protein</fullName>
    </submittedName>
</protein>
<dbReference type="SUPFAM" id="SSF49899">
    <property type="entry name" value="Concanavalin A-like lectins/glucanases"/>
    <property type="match status" value="1"/>
</dbReference>
<name>A0A510E577_9CREN</name>
<dbReference type="EMBL" id="AP018930">
    <property type="protein sequence ID" value="BBG27682.1"/>
    <property type="molecule type" value="Genomic_DNA"/>
</dbReference>